<feature type="compositionally biased region" description="Polar residues" evidence="1">
    <location>
        <begin position="102"/>
        <end position="111"/>
    </location>
</feature>
<proteinExistence type="predicted"/>
<feature type="compositionally biased region" description="Basic residues" evidence="1">
    <location>
        <begin position="74"/>
        <end position="84"/>
    </location>
</feature>
<feature type="compositionally biased region" description="Low complexity" evidence="1">
    <location>
        <begin position="112"/>
        <end position="132"/>
    </location>
</feature>
<reference evidence="2 3" key="1">
    <citation type="submission" date="2016-08" db="EMBL/GenBank/DDBJ databases">
        <authorList>
            <consortium name="Pathogen Informatics"/>
        </authorList>
    </citation>
    <scope>NUCLEOTIDE SEQUENCE [LARGE SCALE GENOMIC DNA]</scope>
    <source>
        <strain evidence="2 3">CB</strain>
    </source>
</reference>
<evidence type="ECO:0000256" key="1">
    <source>
        <dbReference type="SAM" id="MobiDB-lite"/>
    </source>
</evidence>
<feature type="compositionally biased region" description="Polar residues" evidence="1">
    <location>
        <begin position="192"/>
        <end position="211"/>
    </location>
</feature>
<protein>
    <submittedName>
        <fullName evidence="2">Erythrocyte vesicle protein 1, putative</fullName>
    </submittedName>
</protein>
<dbReference type="Proteomes" id="UP000195489">
    <property type="component" value="Chromosome 10"/>
</dbReference>
<feature type="region of interest" description="Disordered" evidence="1">
    <location>
        <begin position="50"/>
        <end position="136"/>
    </location>
</feature>
<evidence type="ECO:0000313" key="3">
    <source>
        <dbReference type="Proteomes" id="UP000195489"/>
    </source>
</evidence>
<dbReference type="EMBL" id="LT608162">
    <property type="protein sequence ID" value="SCM03819.1"/>
    <property type="molecule type" value="Genomic_DNA"/>
</dbReference>
<dbReference type="AlphaFoldDB" id="A0A1D3LE80"/>
<feature type="compositionally biased region" description="Low complexity" evidence="1">
    <location>
        <begin position="50"/>
        <end position="60"/>
    </location>
</feature>
<evidence type="ECO:0000313" key="2">
    <source>
        <dbReference type="EMBL" id="SCM03819.1"/>
    </source>
</evidence>
<name>A0A1D3LE80_PLACU</name>
<feature type="compositionally biased region" description="Basic and acidic residues" evidence="1">
    <location>
        <begin position="169"/>
        <end position="187"/>
    </location>
</feature>
<sequence length="678" mass="79328">MSRPFVILINFIFVFALKFDTYVLCVWTNEDKQHRSFHISKLNRVNRILSSTNSDTSDNTIKGTKSSNDSQKKGLGKKSHKKKGSSNGSIEQEDSELKTSTEGENTYTGYLSSNTIGSTGSTESTESTGSTGPDEFVYNINEGAIKKHRRHSSIFNCFTNSNNDDDDGDSYKQKDANESNLKIKSDDDPGEGQSQAWGNNKGNKYEGNTNPHKLDDNYLTRRNSSTSNYEINLASVTKVIDSNKNIQKRENDRIIKDNMNKNSSTVRSRDMLFNTSARNIDTFFYDKIITHLLGYAYIFYEHKININKLEKTLIKDYYYNYKVLKGSINTIPEEFKYNQNINKTDLVYSRLNHLGIEKYYYGFNRNLHTFLFLARECLQKEHALEKVYESLPLDFEFDRKELKEKIQASTSDEMDIYGFSYNMFDQICKFLHTYNCFNLNYISNKLINNLTSKNSNSIITKELNSLTEYTQATYSEIIEYLKDLTYYISNLFEYGHKENLFNELVIFCYSLFFDYYIDTLDKLLDIMQIHLDHPFNERIKNELSTINIRVKAHRDFVENEVVSFYRKYNISENLSECVTSIFSNNEYRVIILEQYLDSRYSNYLSLILLIFRYLKVFVFSMSTYSNLQITHSLLSDLEKKKVKYDEALNILSHHASFNIFDREFFNKKNRNSKSAKNK</sequence>
<accession>A0A1D3LE80</accession>
<organism evidence="2 3">
    <name type="scientific">Plasmodium chabaudi chabaudi</name>
    <dbReference type="NCBI Taxonomy" id="31271"/>
    <lineage>
        <taxon>Eukaryota</taxon>
        <taxon>Sar</taxon>
        <taxon>Alveolata</taxon>
        <taxon>Apicomplexa</taxon>
        <taxon>Aconoidasida</taxon>
        <taxon>Haemosporida</taxon>
        <taxon>Plasmodiidae</taxon>
        <taxon>Plasmodium</taxon>
        <taxon>Plasmodium (Vinckeia)</taxon>
    </lineage>
</organism>
<feature type="region of interest" description="Disordered" evidence="1">
    <location>
        <begin position="158"/>
        <end position="220"/>
    </location>
</feature>
<gene>
    <name evidence="2" type="primary">EVP1</name>
    <name evidence="2" type="ORF">PCHCB_000226900</name>
</gene>